<keyword evidence="2" id="KW-1185">Reference proteome</keyword>
<dbReference type="Proteomes" id="UP000887013">
    <property type="component" value="Unassembled WGS sequence"/>
</dbReference>
<protein>
    <submittedName>
        <fullName evidence="1">Uncharacterized protein</fullName>
    </submittedName>
</protein>
<dbReference type="AlphaFoldDB" id="A0A8X6MVI6"/>
<proteinExistence type="predicted"/>
<accession>A0A8X6MVI6</accession>
<gene>
    <name evidence="1" type="ORF">NPIL_125471</name>
</gene>
<reference evidence="1" key="1">
    <citation type="submission" date="2020-08" db="EMBL/GenBank/DDBJ databases">
        <title>Multicomponent nature underlies the extraordinary mechanical properties of spider dragline silk.</title>
        <authorList>
            <person name="Kono N."/>
            <person name="Nakamura H."/>
            <person name="Mori M."/>
            <person name="Yoshida Y."/>
            <person name="Ohtoshi R."/>
            <person name="Malay A.D."/>
            <person name="Moran D.A.P."/>
            <person name="Tomita M."/>
            <person name="Numata K."/>
            <person name="Arakawa K."/>
        </authorList>
    </citation>
    <scope>NUCLEOTIDE SEQUENCE</scope>
</reference>
<evidence type="ECO:0000313" key="2">
    <source>
        <dbReference type="Proteomes" id="UP000887013"/>
    </source>
</evidence>
<dbReference type="EMBL" id="BMAW01002703">
    <property type="protein sequence ID" value="GFS79871.1"/>
    <property type="molecule type" value="Genomic_DNA"/>
</dbReference>
<organism evidence="1 2">
    <name type="scientific">Nephila pilipes</name>
    <name type="common">Giant wood spider</name>
    <name type="synonym">Nephila maculata</name>
    <dbReference type="NCBI Taxonomy" id="299642"/>
    <lineage>
        <taxon>Eukaryota</taxon>
        <taxon>Metazoa</taxon>
        <taxon>Ecdysozoa</taxon>
        <taxon>Arthropoda</taxon>
        <taxon>Chelicerata</taxon>
        <taxon>Arachnida</taxon>
        <taxon>Araneae</taxon>
        <taxon>Araneomorphae</taxon>
        <taxon>Entelegynae</taxon>
        <taxon>Araneoidea</taxon>
        <taxon>Nephilidae</taxon>
        <taxon>Nephila</taxon>
    </lineage>
</organism>
<sequence length="95" mass="10848">MDIKLVTEIFKYLTLKPPLSSPSETEPFASFVQIATNNGNKRTPVVRSMMIYRIYQALDLSAELASFEDSSAEIQTPLRRKEEYTPSCRLLHHSV</sequence>
<evidence type="ECO:0000313" key="1">
    <source>
        <dbReference type="EMBL" id="GFS79871.1"/>
    </source>
</evidence>
<name>A0A8X6MVI6_NEPPI</name>
<comment type="caution">
    <text evidence="1">The sequence shown here is derived from an EMBL/GenBank/DDBJ whole genome shotgun (WGS) entry which is preliminary data.</text>
</comment>